<evidence type="ECO:0000313" key="10">
    <source>
        <dbReference type="Proteomes" id="UP001203423"/>
    </source>
</evidence>
<feature type="chain" id="PRO_5045405335" evidence="8">
    <location>
        <begin position="23"/>
        <end position="420"/>
    </location>
</feature>
<evidence type="ECO:0000256" key="6">
    <source>
        <dbReference type="ARBA" id="ARBA00023136"/>
    </source>
</evidence>
<dbReference type="SUPFAM" id="SSF56935">
    <property type="entry name" value="Porins"/>
    <property type="match status" value="1"/>
</dbReference>
<evidence type="ECO:0000256" key="3">
    <source>
        <dbReference type="ARBA" id="ARBA00022452"/>
    </source>
</evidence>
<dbReference type="PANTHER" id="PTHR35093:SF1">
    <property type="entry name" value="OUTER MEMBRANE LONG-CHAIN FATTY ACID RECEPTOR FADL FAMILY"/>
    <property type="match status" value="1"/>
</dbReference>
<comment type="similarity">
    <text evidence="2">Belongs to the OmpP1/FadL family.</text>
</comment>
<dbReference type="InterPro" id="IPR005017">
    <property type="entry name" value="OMPP1/FadL/TodX"/>
</dbReference>
<feature type="signal peptide" evidence="8">
    <location>
        <begin position="1"/>
        <end position="22"/>
    </location>
</feature>
<keyword evidence="4" id="KW-0812">Transmembrane</keyword>
<keyword evidence="7" id="KW-0998">Cell outer membrane</keyword>
<dbReference type="Gene3D" id="2.40.160.60">
    <property type="entry name" value="Outer membrane protein transport protein (OMPP1/FadL/TodX)"/>
    <property type="match status" value="1"/>
</dbReference>
<protein>
    <submittedName>
        <fullName evidence="9">OmpP1/FadL family transporter</fullName>
    </submittedName>
</protein>
<evidence type="ECO:0000256" key="2">
    <source>
        <dbReference type="ARBA" id="ARBA00008163"/>
    </source>
</evidence>
<evidence type="ECO:0000256" key="4">
    <source>
        <dbReference type="ARBA" id="ARBA00022692"/>
    </source>
</evidence>
<evidence type="ECO:0000256" key="7">
    <source>
        <dbReference type="ARBA" id="ARBA00023237"/>
    </source>
</evidence>
<keyword evidence="6" id="KW-0472">Membrane</keyword>
<evidence type="ECO:0000256" key="5">
    <source>
        <dbReference type="ARBA" id="ARBA00022729"/>
    </source>
</evidence>
<name>A0ABT0LI22_9GAMM</name>
<evidence type="ECO:0000256" key="1">
    <source>
        <dbReference type="ARBA" id="ARBA00004571"/>
    </source>
</evidence>
<keyword evidence="3" id="KW-1134">Transmembrane beta strand</keyword>
<evidence type="ECO:0000313" key="9">
    <source>
        <dbReference type="EMBL" id="MCL1127363.1"/>
    </source>
</evidence>
<accession>A0ABT0LI22</accession>
<organism evidence="9 10">
    <name type="scientific">Shewanella surugensis</name>
    <dbReference type="NCBI Taxonomy" id="212020"/>
    <lineage>
        <taxon>Bacteria</taxon>
        <taxon>Pseudomonadati</taxon>
        <taxon>Pseudomonadota</taxon>
        <taxon>Gammaproteobacteria</taxon>
        <taxon>Alteromonadales</taxon>
        <taxon>Shewanellaceae</taxon>
        <taxon>Shewanella</taxon>
    </lineage>
</organism>
<reference evidence="9 10" key="1">
    <citation type="submission" date="2022-01" db="EMBL/GenBank/DDBJ databases">
        <title>Whole genome-based taxonomy of the Shewanellaceae.</title>
        <authorList>
            <person name="Martin-Rodriguez A.J."/>
        </authorList>
    </citation>
    <scope>NUCLEOTIDE SEQUENCE [LARGE SCALE GENOMIC DNA]</scope>
    <source>
        <strain evidence="9 10">DSM 17177</strain>
    </source>
</reference>
<dbReference type="EMBL" id="JAKIKS010000150">
    <property type="protein sequence ID" value="MCL1127363.1"/>
    <property type="molecule type" value="Genomic_DNA"/>
</dbReference>
<comment type="subcellular location">
    <subcellularLocation>
        <location evidence="1">Cell outer membrane</location>
        <topology evidence="1">Multi-pass membrane protein</topology>
    </subcellularLocation>
</comment>
<comment type="caution">
    <text evidence="9">The sequence shown here is derived from an EMBL/GenBank/DDBJ whole genome shotgun (WGS) entry which is preliminary data.</text>
</comment>
<dbReference type="RefSeq" id="WP_248942771.1">
    <property type="nucleotide sequence ID" value="NZ_JAKIKS010000150.1"/>
</dbReference>
<dbReference type="PANTHER" id="PTHR35093">
    <property type="entry name" value="OUTER MEMBRANE PROTEIN NMB0088-RELATED"/>
    <property type="match status" value="1"/>
</dbReference>
<evidence type="ECO:0000256" key="8">
    <source>
        <dbReference type="SAM" id="SignalP"/>
    </source>
</evidence>
<proteinExistence type="inferred from homology"/>
<gene>
    <name evidence="9" type="ORF">L2764_23535</name>
</gene>
<keyword evidence="5 8" id="KW-0732">Signal</keyword>
<dbReference type="Pfam" id="PF03349">
    <property type="entry name" value="Toluene_X"/>
    <property type="match status" value="1"/>
</dbReference>
<keyword evidence="10" id="KW-1185">Reference proteome</keyword>
<dbReference type="Proteomes" id="UP001203423">
    <property type="component" value="Unassembled WGS sequence"/>
</dbReference>
<sequence>MKRFNKTFLAISITLASSQAMAAGFQLNSQSATGLGRAMAGDAVIADNASVLSRNPAAMALFKDKAVSLGITYADVDVSVDDVSSPTTNFGSDDSAGSGKIIPNAYYIQPINESWAMGFAAFSNFGTGTDTSAITDDTTATTQAPIDLLGETEITSVDFNASVSYRFNEYVSFGLGVDFVYGTGKLTRNGPFYAAGAVDYYVADVEASGWGVGGIAGLVYEINDDNRIGLSYRYSPTIKANGDTIERLGVSYDQIEIPLPNIAQLGGFHQITEHFALSYTVQYTQWGEFDKLTLLDSDVNGSDAILKEYQWDDSWLFSIGGTYDINDTWTARIGYMYDQGVVGDLSSISIPDSDRNWYTGGVSYHFNQKSSLDLGIAFVRGKKTDLTEYSSFVNLGTQTPITATTTSNAVYYSMQYSYNF</sequence>